<gene>
    <name evidence="2" type="ORF">H6G83_34570</name>
</gene>
<dbReference type="Proteomes" id="UP000661112">
    <property type="component" value="Unassembled WGS sequence"/>
</dbReference>
<dbReference type="InterPro" id="IPR016181">
    <property type="entry name" value="Acyl_CoA_acyltransferase"/>
</dbReference>
<organism evidence="2 3">
    <name type="scientific">Anabaena azotica FACHB-119</name>
    <dbReference type="NCBI Taxonomy" id="947527"/>
    <lineage>
        <taxon>Bacteria</taxon>
        <taxon>Bacillati</taxon>
        <taxon>Cyanobacteriota</taxon>
        <taxon>Cyanophyceae</taxon>
        <taxon>Nostocales</taxon>
        <taxon>Nostocaceae</taxon>
        <taxon>Anabaena</taxon>
        <taxon>Anabaena azotica</taxon>
    </lineage>
</organism>
<reference evidence="2 3" key="1">
    <citation type="journal article" date="2020" name="ISME J.">
        <title>Comparative genomics reveals insights into cyanobacterial evolution and habitat adaptation.</title>
        <authorList>
            <person name="Chen M.Y."/>
            <person name="Teng W.K."/>
            <person name="Zhao L."/>
            <person name="Hu C.X."/>
            <person name="Zhou Y.K."/>
            <person name="Han B.P."/>
            <person name="Song L.R."/>
            <person name="Shu W.S."/>
        </authorList>
    </citation>
    <scope>NUCLEOTIDE SEQUENCE [LARGE SCALE GENOMIC DNA]</scope>
    <source>
        <strain evidence="2 3">FACHB-119</strain>
    </source>
</reference>
<evidence type="ECO:0000259" key="1">
    <source>
        <dbReference type="PROSITE" id="PS51186"/>
    </source>
</evidence>
<dbReference type="InterPro" id="IPR000182">
    <property type="entry name" value="GNAT_dom"/>
</dbReference>
<name>A0ABR8DIP2_9NOST</name>
<feature type="domain" description="N-acetyltransferase" evidence="1">
    <location>
        <begin position="16"/>
        <end position="183"/>
    </location>
</feature>
<protein>
    <submittedName>
        <fullName evidence="2">GNAT family N-acetyltransferase</fullName>
    </submittedName>
</protein>
<dbReference type="PROSITE" id="PS51186">
    <property type="entry name" value="GNAT"/>
    <property type="match status" value="1"/>
</dbReference>
<dbReference type="PANTHER" id="PTHR43792:SF9">
    <property type="entry name" value="RIBOSOMAL-PROTEIN-ALANINE ACETYLTRANSFERASE"/>
    <property type="match status" value="1"/>
</dbReference>
<dbReference type="EMBL" id="JACJSG010000112">
    <property type="protein sequence ID" value="MBD2505658.1"/>
    <property type="molecule type" value="Genomic_DNA"/>
</dbReference>
<accession>A0ABR8DIP2</accession>
<proteinExistence type="predicted"/>
<dbReference type="InterPro" id="IPR051531">
    <property type="entry name" value="N-acetyltransferase"/>
</dbReference>
<evidence type="ECO:0000313" key="3">
    <source>
        <dbReference type="Proteomes" id="UP000661112"/>
    </source>
</evidence>
<dbReference type="PANTHER" id="PTHR43792">
    <property type="entry name" value="GNAT FAMILY, PUTATIVE (AFU_ORTHOLOGUE AFUA_3G00765)-RELATED-RELATED"/>
    <property type="match status" value="1"/>
</dbReference>
<dbReference type="Gene3D" id="3.40.630.30">
    <property type="match status" value="1"/>
</dbReference>
<dbReference type="SUPFAM" id="SSF55729">
    <property type="entry name" value="Acyl-CoA N-acyltransferases (Nat)"/>
    <property type="match status" value="1"/>
</dbReference>
<dbReference type="CDD" id="cd04301">
    <property type="entry name" value="NAT_SF"/>
    <property type="match status" value="1"/>
</dbReference>
<keyword evidence="3" id="KW-1185">Reference proteome</keyword>
<sequence length="191" mass="22978">MKLVSTVFPPLETQRLYLRALEKNDFEFFYHHFCAPQINQYLLDEDAIKSLQHAQEIINSYVDGQLTDKTYMRWVLVTKVDGQLIGTCGFHKWSHHHHRAEIGYDLNPRVWRQGYMLEALSIMLEFGFERMQLNRVEALVHPKNIASLRLLEKLNFHKEGLLRDYFYHNHQFHNHWLLSLLKTQWTNRQTQ</sequence>
<evidence type="ECO:0000313" key="2">
    <source>
        <dbReference type="EMBL" id="MBD2505658.1"/>
    </source>
</evidence>
<dbReference type="Pfam" id="PF13302">
    <property type="entry name" value="Acetyltransf_3"/>
    <property type="match status" value="1"/>
</dbReference>
<comment type="caution">
    <text evidence="2">The sequence shown here is derived from an EMBL/GenBank/DDBJ whole genome shotgun (WGS) entry which is preliminary data.</text>
</comment>